<dbReference type="Proteomes" id="UP000509246">
    <property type="component" value="Chromosome"/>
</dbReference>
<dbReference type="SMART" id="SM00867">
    <property type="entry name" value="YceI"/>
    <property type="match status" value="1"/>
</dbReference>
<name>A0A7L5HK56_9BACT</name>
<dbReference type="AlphaFoldDB" id="A0A7L5HK56"/>
<dbReference type="RefSeq" id="WP_139425226.1">
    <property type="nucleotide sequence ID" value="NZ_CBCSFY010000017.1"/>
</dbReference>
<dbReference type="KEGG" id="carm:CARM_0795"/>
<accession>A0A7L5HK56</accession>
<dbReference type="PANTHER" id="PTHR34406:SF1">
    <property type="entry name" value="PROTEIN YCEI"/>
    <property type="match status" value="1"/>
</dbReference>
<dbReference type="PANTHER" id="PTHR34406">
    <property type="entry name" value="PROTEIN YCEI"/>
    <property type="match status" value="1"/>
</dbReference>
<sequence>MKKFLLGSVVIASLVNVNIFAKDFNLDKAHSNVAFKIKHLQISNVNGNFKDYNADIDFDSSSFQFNKLEAKIKVSSINTDNKARDAHLQQDDFFKAKTYPDIIFTMDKYEKISNEKGRMYGNLNIAGVSKKIVLDTEIGGVIKTDSGKEKAGFTLQGQIKRSDFSFAPETSTLTLGDEIQINIEAEMNEK</sequence>
<dbReference type="GeneID" id="56586533"/>
<dbReference type="InterPro" id="IPR036761">
    <property type="entry name" value="TTHA0802/YceI-like_sf"/>
</dbReference>
<dbReference type="Pfam" id="PF04264">
    <property type="entry name" value="YceI"/>
    <property type="match status" value="1"/>
</dbReference>
<evidence type="ECO:0000313" key="2">
    <source>
        <dbReference type="EMBL" id="QKF79708.1"/>
    </source>
</evidence>
<organism evidence="2 3">
    <name type="scientific">Campylobacter armoricus</name>
    <dbReference type="NCBI Taxonomy" id="2505970"/>
    <lineage>
        <taxon>Bacteria</taxon>
        <taxon>Pseudomonadati</taxon>
        <taxon>Campylobacterota</taxon>
        <taxon>Epsilonproteobacteria</taxon>
        <taxon>Campylobacterales</taxon>
        <taxon>Campylobacteraceae</taxon>
        <taxon>Campylobacter</taxon>
    </lineage>
</organism>
<evidence type="ECO:0000313" key="3">
    <source>
        <dbReference type="Proteomes" id="UP000509246"/>
    </source>
</evidence>
<feature type="domain" description="Lipid/polyisoprenoid-binding YceI-like" evidence="1">
    <location>
        <begin position="23"/>
        <end position="188"/>
    </location>
</feature>
<proteinExistence type="predicted"/>
<gene>
    <name evidence="2" type="ORF">CARM_0795</name>
</gene>
<keyword evidence="3" id="KW-1185">Reference proteome</keyword>
<dbReference type="Gene3D" id="2.40.128.110">
    <property type="entry name" value="Lipid/polyisoprenoid-binding, YceI-like"/>
    <property type="match status" value="1"/>
</dbReference>
<dbReference type="EMBL" id="CP053825">
    <property type="protein sequence ID" value="QKF79708.1"/>
    <property type="molecule type" value="Genomic_DNA"/>
</dbReference>
<protein>
    <submittedName>
        <fullName evidence="2">YceI-like domain-containing periplasmic protein</fullName>
    </submittedName>
</protein>
<reference evidence="2 3" key="1">
    <citation type="submission" date="2020-05" db="EMBL/GenBank/DDBJ databases">
        <title>Complete genome sequencing of Campylobacter and Arcobacter type strains.</title>
        <authorList>
            <person name="Miller W.G."/>
            <person name="Yee E."/>
        </authorList>
    </citation>
    <scope>NUCLEOTIDE SEQUENCE [LARGE SCALE GENOMIC DNA]</scope>
    <source>
        <strain evidence="2 3">CCUG 73571</strain>
    </source>
</reference>
<evidence type="ECO:0000259" key="1">
    <source>
        <dbReference type="SMART" id="SM00867"/>
    </source>
</evidence>
<dbReference type="InterPro" id="IPR007372">
    <property type="entry name" value="Lipid/polyisoprenoid-bd_YceI"/>
</dbReference>
<dbReference type="SUPFAM" id="SSF101874">
    <property type="entry name" value="YceI-like"/>
    <property type="match status" value="1"/>
</dbReference>